<dbReference type="AlphaFoldDB" id="A0A6M3KW19"/>
<accession>A0A6M3KW19</accession>
<name>A0A6M3KW19_9ZZZZ</name>
<feature type="region of interest" description="Disordered" evidence="1">
    <location>
        <begin position="1"/>
        <end position="27"/>
    </location>
</feature>
<feature type="compositionally biased region" description="Polar residues" evidence="1">
    <location>
        <begin position="13"/>
        <end position="24"/>
    </location>
</feature>
<sequence>MPDEEKVVAQAVQPETQPTAQTPDLASLTAERDTLKTELDKWQKEAKSHQSNFTKTQQELKRFQNIESRIGSLSDKLEVLGEYISAGKERDVEESDEKPKVNVVQKMGEVDKKRTQETFNKLAYQADREAYKAGLDINDAPELAEARKMFQRGLPDEGMEEVRRVVTNLNVKPIAEAKKLGEKQPEISEDEEEKIAKRYMEKKGLLKTDTGTPSSGGQSWSDVRAAYARGDLTTEQYSSERKRRGIT</sequence>
<evidence type="ECO:0000313" key="2">
    <source>
        <dbReference type="EMBL" id="QJA85555.1"/>
    </source>
</evidence>
<dbReference type="EMBL" id="MT142582">
    <property type="protein sequence ID" value="QJA85555.1"/>
    <property type="molecule type" value="Genomic_DNA"/>
</dbReference>
<evidence type="ECO:0000256" key="1">
    <source>
        <dbReference type="SAM" id="MobiDB-lite"/>
    </source>
</evidence>
<reference evidence="2" key="1">
    <citation type="submission" date="2020-03" db="EMBL/GenBank/DDBJ databases">
        <title>The deep terrestrial virosphere.</title>
        <authorList>
            <person name="Holmfeldt K."/>
            <person name="Nilsson E."/>
            <person name="Simone D."/>
            <person name="Lopez-Fernandez M."/>
            <person name="Wu X."/>
            <person name="de Brujin I."/>
            <person name="Lundin D."/>
            <person name="Andersson A."/>
            <person name="Bertilsson S."/>
            <person name="Dopson M."/>
        </authorList>
    </citation>
    <scope>NUCLEOTIDE SEQUENCE</scope>
    <source>
        <strain evidence="2">MM415B02203</strain>
    </source>
</reference>
<protein>
    <submittedName>
        <fullName evidence="2">Uncharacterized protein</fullName>
    </submittedName>
</protein>
<proteinExistence type="predicted"/>
<feature type="compositionally biased region" description="Polar residues" evidence="1">
    <location>
        <begin position="209"/>
        <end position="221"/>
    </location>
</feature>
<gene>
    <name evidence="2" type="ORF">MM415B02203_0005</name>
</gene>
<organism evidence="2">
    <name type="scientific">viral metagenome</name>
    <dbReference type="NCBI Taxonomy" id="1070528"/>
    <lineage>
        <taxon>unclassified sequences</taxon>
        <taxon>metagenomes</taxon>
        <taxon>organismal metagenomes</taxon>
    </lineage>
</organism>
<feature type="region of interest" description="Disordered" evidence="1">
    <location>
        <begin position="202"/>
        <end position="222"/>
    </location>
</feature>